<dbReference type="PROSITE" id="PS50878">
    <property type="entry name" value="RT_POL"/>
    <property type="match status" value="1"/>
</dbReference>
<keyword evidence="3" id="KW-1185">Reference proteome</keyword>
<evidence type="ECO:0000313" key="3">
    <source>
        <dbReference type="Proteomes" id="UP000531594"/>
    </source>
</evidence>
<feature type="domain" description="Reverse transcriptase" evidence="1">
    <location>
        <begin position="1"/>
        <end position="270"/>
    </location>
</feature>
<evidence type="ECO:0000313" key="2">
    <source>
        <dbReference type="EMBL" id="MBB6446444.1"/>
    </source>
</evidence>
<dbReference type="PANTHER" id="PTHR34047:SF8">
    <property type="entry name" value="PROTEIN YKFC"/>
    <property type="match status" value="1"/>
</dbReference>
<reference evidence="2 3" key="1">
    <citation type="submission" date="2020-08" db="EMBL/GenBank/DDBJ databases">
        <title>Genomic Encyclopedia of Type Strains, Phase IV (KMG-IV): sequencing the most valuable type-strain genomes for metagenomic binning, comparative biology and taxonomic classification.</title>
        <authorList>
            <person name="Goeker M."/>
        </authorList>
    </citation>
    <scope>NUCLEOTIDE SEQUENCE [LARGE SCALE GENOMIC DNA]</scope>
    <source>
        <strain evidence="2 3">DSM 5391</strain>
    </source>
</reference>
<proteinExistence type="predicted"/>
<dbReference type="InterPro" id="IPR000477">
    <property type="entry name" value="RT_dom"/>
</dbReference>
<dbReference type="Pfam" id="PF00078">
    <property type="entry name" value="RVT_1"/>
    <property type="match status" value="1"/>
</dbReference>
<organism evidence="2 3">
    <name type="scientific">Bacillus benzoevorans</name>
    <dbReference type="NCBI Taxonomy" id="1456"/>
    <lineage>
        <taxon>Bacteria</taxon>
        <taxon>Bacillati</taxon>
        <taxon>Bacillota</taxon>
        <taxon>Bacilli</taxon>
        <taxon>Bacillales</taxon>
        <taxon>Bacillaceae</taxon>
        <taxon>Bacillus</taxon>
    </lineage>
</organism>
<dbReference type="InterPro" id="IPR051083">
    <property type="entry name" value="GrpII_Intron_Splice-Mob/Def"/>
</dbReference>
<evidence type="ECO:0000259" key="1">
    <source>
        <dbReference type="PROSITE" id="PS50878"/>
    </source>
</evidence>
<dbReference type="CDD" id="cd01646">
    <property type="entry name" value="RT_Bac_retron_I"/>
    <property type="match status" value="1"/>
</dbReference>
<dbReference type="RefSeq" id="WP_184527457.1">
    <property type="nucleotide sequence ID" value="NZ_JACHGK010000011.1"/>
</dbReference>
<dbReference type="Proteomes" id="UP000531594">
    <property type="component" value="Unassembled WGS sequence"/>
</dbReference>
<dbReference type="InterPro" id="IPR043502">
    <property type="entry name" value="DNA/RNA_pol_sf"/>
</dbReference>
<sequence>MKRIGYIYEKIYDKNNIIHAMFKASLGKRKQNRVKKILDNADYYASKIQEMLVNKTFVPSNPDIKVIQDGANKKERTIYKPKFYPDQIVHWSLMLQLEPIMMRGMYAYSCGSVPKRGTSLGQKMVRQWLDKDKRNTKYCLKMDIKKFYPSINNEILKKSFKRKIKDKDCQWLINTIIDAEDGLPIGYYTSQWFANFVLEPLDHFIKEKLRVKYYVRYVDDLVLFGPNKKKLHKVRVELENFLNKMKLTLKGNWQVFRIDKRDIDFLGFRFFRNKTILRKSNALRIRRRVKKIAKKPYMSESDASAVISYWGWIKRSDSYSFYHKHVKPYVTIDKARKVVSYYAKVRNHPEWGIGIK</sequence>
<dbReference type="EMBL" id="JACHGK010000011">
    <property type="protein sequence ID" value="MBB6446444.1"/>
    <property type="molecule type" value="Genomic_DNA"/>
</dbReference>
<dbReference type="SUPFAM" id="SSF56672">
    <property type="entry name" value="DNA/RNA polymerases"/>
    <property type="match status" value="1"/>
</dbReference>
<comment type="caution">
    <text evidence="2">The sequence shown here is derived from an EMBL/GenBank/DDBJ whole genome shotgun (WGS) entry which is preliminary data.</text>
</comment>
<dbReference type="AlphaFoldDB" id="A0A7X0LXI1"/>
<accession>A0A7X0LXI1</accession>
<protein>
    <recommendedName>
        <fullName evidence="1">Reverse transcriptase domain-containing protein</fullName>
    </recommendedName>
</protein>
<name>A0A7X0LXI1_9BACI</name>
<gene>
    <name evidence="2" type="ORF">HNR53_003103</name>
</gene>
<dbReference type="PANTHER" id="PTHR34047">
    <property type="entry name" value="NUCLEAR INTRON MATURASE 1, MITOCHONDRIAL-RELATED"/>
    <property type="match status" value="1"/>
</dbReference>